<dbReference type="GO" id="GO:0003700">
    <property type="term" value="F:DNA-binding transcription factor activity"/>
    <property type="evidence" value="ECO:0007669"/>
    <property type="project" value="InterPro"/>
</dbReference>
<sequence>MDSRYLRSLIVVIDRGSIAEAARVEQLTAAAISQRINALEREFGFDLLSRIGHSAKPTQACLSILPRARRIVKEFDLLAGDNDPTGLSGTLKLGAISTALTGLLPSAMRLLAKDAPGIKLEIIPGASKFLYEAVMSDELDAAIIAAPPFALPKLIKASSLRKEALVFLSKNRPDAGLAEMLCQRPYLRYLPETWGGRHAAAFLQDHGLASTPMCDLDALETIAMLVADDVGVSLVPHWSNLERLAQSCCLTPIEDDRYQRELILISKVQTTRPSMIAALADALPSLD</sequence>
<evidence type="ECO:0000256" key="4">
    <source>
        <dbReference type="ARBA" id="ARBA00023163"/>
    </source>
</evidence>
<evidence type="ECO:0000313" key="6">
    <source>
        <dbReference type="EMBL" id="PND39082.1"/>
    </source>
</evidence>
<reference evidence="6 7" key="1">
    <citation type="submission" date="2018-01" db="EMBL/GenBank/DDBJ databases">
        <title>Draft genome sequence of Paucibacter aquatile CR182 isolated from freshwater of the Nakdong River.</title>
        <authorList>
            <person name="Choi A."/>
            <person name="Chung E.J."/>
        </authorList>
    </citation>
    <scope>NUCLEOTIDE SEQUENCE [LARGE SCALE GENOMIC DNA]</scope>
    <source>
        <strain evidence="6 7">CR182</strain>
    </source>
</reference>
<gene>
    <name evidence="6" type="ORF">C1O66_17160</name>
</gene>
<dbReference type="EMBL" id="POSP01000003">
    <property type="protein sequence ID" value="PND39082.1"/>
    <property type="molecule type" value="Genomic_DNA"/>
</dbReference>
<dbReference type="Gene3D" id="1.10.10.10">
    <property type="entry name" value="Winged helix-like DNA-binding domain superfamily/Winged helix DNA-binding domain"/>
    <property type="match status" value="1"/>
</dbReference>
<dbReference type="InterPro" id="IPR036390">
    <property type="entry name" value="WH_DNA-bd_sf"/>
</dbReference>
<keyword evidence="7" id="KW-1185">Reference proteome</keyword>
<dbReference type="AlphaFoldDB" id="A0A2N8L097"/>
<dbReference type="InterPro" id="IPR036388">
    <property type="entry name" value="WH-like_DNA-bd_sf"/>
</dbReference>
<evidence type="ECO:0000256" key="3">
    <source>
        <dbReference type="ARBA" id="ARBA00023125"/>
    </source>
</evidence>
<accession>A0A2N8L097</accession>
<proteinExistence type="inferred from homology"/>
<evidence type="ECO:0000313" key="7">
    <source>
        <dbReference type="Proteomes" id="UP000235916"/>
    </source>
</evidence>
<dbReference type="PANTHER" id="PTHR30346:SF28">
    <property type="entry name" value="HTH-TYPE TRANSCRIPTIONAL REGULATOR CYNR"/>
    <property type="match status" value="1"/>
</dbReference>
<dbReference type="PANTHER" id="PTHR30346">
    <property type="entry name" value="TRANSCRIPTIONAL DUAL REGULATOR HCAR-RELATED"/>
    <property type="match status" value="1"/>
</dbReference>
<dbReference type="Gene3D" id="3.40.190.10">
    <property type="entry name" value="Periplasmic binding protein-like II"/>
    <property type="match status" value="2"/>
</dbReference>
<protein>
    <submittedName>
        <fullName evidence="6">LysR family transcriptional regulator</fullName>
    </submittedName>
</protein>
<evidence type="ECO:0000256" key="1">
    <source>
        <dbReference type="ARBA" id="ARBA00009437"/>
    </source>
</evidence>
<organism evidence="6 7">
    <name type="scientific">Kinneretia aquatilis</name>
    <dbReference type="NCBI Taxonomy" id="2070761"/>
    <lineage>
        <taxon>Bacteria</taxon>
        <taxon>Pseudomonadati</taxon>
        <taxon>Pseudomonadota</taxon>
        <taxon>Betaproteobacteria</taxon>
        <taxon>Burkholderiales</taxon>
        <taxon>Sphaerotilaceae</taxon>
        <taxon>Roseateles</taxon>
    </lineage>
</organism>
<name>A0A2N8L097_9BURK</name>
<dbReference type="InterPro" id="IPR005119">
    <property type="entry name" value="LysR_subst-bd"/>
</dbReference>
<dbReference type="GO" id="GO:0003677">
    <property type="term" value="F:DNA binding"/>
    <property type="evidence" value="ECO:0007669"/>
    <property type="project" value="UniProtKB-KW"/>
</dbReference>
<dbReference type="OrthoDB" id="9803735at2"/>
<evidence type="ECO:0000256" key="2">
    <source>
        <dbReference type="ARBA" id="ARBA00023015"/>
    </source>
</evidence>
<dbReference type="RefSeq" id="WP_102769000.1">
    <property type="nucleotide sequence ID" value="NZ_POSP01000003.1"/>
</dbReference>
<comment type="similarity">
    <text evidence="1">Belongs to the LysR transcriptional regulatory family.</text>
</comment>
<dbReference type="InterPro" id="IPR000847">
    <property type="entry name" value="LysR_HTH_N"/>
</dbReference>
<dbReference type="GO" id="GO:0032993">
    <property type="term" value="C:protein-DNA complex"/>
    <property type="evidence" value="ECO:0007669"/>
    <property type="project" value="TreeGrafter"/>
</dbReference>
<feature type="domain" description="HTH lysR-type" evidence="5">
    <location>
        <begin position="1"/>
        <end position="58"/>
    </location>
</feature>
<dbReference type="SUPFAM" id="SSF53850">
    <property type="entry name" value="Periplasmic binding protein-like II"/>
    <property type="match status" value="1"/>
</dbReference>
<keyword evidence="2" id="KW-0805">Transcription regulation</keyword>
<evidence type="ECO:0000259" key="5">
    <source>
        <dbReference type="PROSITE" id="PS50931"/>
    </source>
</evidence>
<comment type="caution">
    <text evidence="6">The sequence shown here is derived from an EMBL/GenBank/DDBJ whole genome shotgun (WGS) entry which is preliminary data.</text>
</comment>
<dbReference type="Proteomes" id="UP000235916">
    <property type="component" value="Unassembled WGS sequence"/>
</dbReference>
<dbReference type="PROSITE" id="PS50931">
    <property type="entry name" value="HTH_LYSR"/>
    <property type="match status" value="1"/>
</dbReference>
<keyword evidence="4" id="KW-0804">Transcription</keyword>
<dbReference type="SUPFAM" id="SSF46785">
    <property type="entry name" value="Winged helix' DNA-binding domain"/>
    <property type="match status" value="1"/>
</dbReference>
<keyword evidence="3" id="KW-0238">DNA-binding</keyword>
<dbReference type="Pfam" id="PF03466">
    <property type="entry name" value="LysR_substrate"/>
    <property type="match status" value="1"/>
</dbReference>
<dbReference type="Pfam" id="PF00126">
    <property type="entry name" value="HTH_1"/>
    <property type="match status" value="1"/>
</dbReference>